<accession>A0AAE9TFB0</accession>
<organism evidence="1 2">
    <name type="scientific">Leptolyngbya phage LPP-2, strain SPI</name>
    <dbReference type="NCBI Taxonomy" id="2996053"/>
    <lineage>
        <taxon>Viruses</taxon>
        <taxon>Duplodnaviria</taxon>
        <taxon>Heunggongvirae</taxon>
        <taxon>Uroviricota</taxon>
        <taxon>Caudoviricetes</taxon>
        <taxon>Saffermanviridae</taxon>
        <taxon>Wumptrevirus</taxon>
        <taxon>Wumptrevirus LPP2</taxon>
    </lineage>
</organism>
<evidence type="ECO:0008006" key="3">
    <source>
        <dbReference type="Google" id="ProtNLM"/>
    </source>
</evidence>
<evidence type="ECO:0000313" key="2">
    <source>
        <dbReference type="Proteomes" id="UP001222520"/>
    </source>
</evidence>
<dbReference type="InterPro" id="IPR025915">
    <property type="entry name" value="Phage_gp49_66"/>
</dbReference>
<dbReference type="Pfam" id="PF13876">
    <property type="entry name" value="Phage_gp49_66"/>
    <property type="match status" value="1"/>
</dbReference>
<proteinExistence type="predicted"/>
<keyword evidence="2" id="KW-1185">Reference proteome</keyword>
<dbReference type="Proteomes" id="UP001222520">
    <property type="component" value="Segment"/>
</dbReference>
<sequence length="88" mass="9995">MNNKVTFEQVEALLDSCEVQETIFWDKELVVSYKLPNGFTVLGRGACVDPKNFDINIGRTVARQQAADTVWLLLGYELQNKLYNEGLL</sequence>
<protein>
    <recommendedName>
        <fullName evidence="3">Phage protein</fullName>
    </recommendedName>
</protein>
<name>A0AAE9TFB0_9CAUD</name>
<reference evidence="1 2" key="1">
    <citation type="journal article" date="2023" name="Harmful Algae">
        <title>Sequencing the genomes of LPP-1, the first isolated cyanophage, and its relative LPP-2 reveal different integration mechanisms in closely related phages.</title>
        <authorList>
            <person name="Shaalan H."/>
            <person name="Cattan-Tsaushu E."/>
            <person name="Li K."/>
            <person name="Avrani S."/>
        </authorList>
    </citation>
    <scope>NUCLEOTIDE SEQUENCE [LARGE SCALE GENOMIC DNA]</scope>
</reference>
<dbReference type="EMBL" id="OP590147">
    <property type="protein sequence ID" value="UZV39997.1"/>
    <property type="molecule type" value="Genomic_DNA"/>
</dbReference>
<evidence type="ECO:0000313" key="1">
    <source>
        <dbReference type="EMBL" id="UZV39997.1"/>
    </source>
</evidence>
<gene>
    <name evidence="1" type="ORF">LPP2_g29</name>
</gene>